<proteinExistence type="predicted"/>
<gene>
    <name evidence="1" type="ORF">Ahy_A07g031790</name>
</gene>
<dbReference type="AlphaFoldDB" id="A0A445C527"/>
<sequence length="97" mass="10008">MIVLNQEHGDEKASSAANFDDFTVASFRNGLVFAGDDFGGCGDGAGVAGADSTIGLLGTCGAVVGEMLDKGALTTPMLRFICISNSPTYQNKSRLRS</sequence>
<keyword evidence="2" id="KW-1185">Reference proteome</keyword>
<accession>A0A445C527</accession>
<reference evidence="1 2" key="1">
    <citation type="submission" date="2019-01" db="EMBL/GenBank/DDBJ databases">
        <title>Sequencing of cultivated peanut Arachis hypogaea provides insights into genome evolution and oil improvement.</title>
        <authorList>
            <person name="Chen X."/>
        </authorList>
    </citation>
    <scope>NUCLEOTIDE SEQUENCE [LARGE SCALE GENOMIC DNA]</scope>
    <source>
        <strain evidence="2">cv. Fuhuasheng</strain>
        <tissue evidence="1">Leaves</tissue>
    </source>
</reference>
<evidence type="ECO:0000313" key="2">
    <source>
        <dbReference type="Proteomes" id="UP000289738"/>
    </source>
</evidence>
<protein>
    <submittedName>
        <fullName evidence="1">Uncharacterized protein</fullName>
    </submittedName>
</protein>
<name>A0A445C527_ARAHY</name>
<dbReference type="EMBL" id="SDMP01000007">
    <property type="protein sequence ID" value="RYR46019.1"/>
    <property type="molecule type" value="Genomic_DNA"/>
</dbReference>
<comment type="caution">
    <text evidence="1">The sequence shown here is derived from an EMBL/GenBank/DDBJ whole genome shotgun (WGS) entry which is preliminary data.</text>
</comment>
<dbReference type="Proteomes" id="UP000289738">
    <property type="component" value="Chromosome A07"/>
</dbReference>
<evidence type="ECO:0000313" key="1">
    <source>
        <dbReference type="EMBL" id="RYR46019.1"/>
    </source>
</evidence>
<organism evidence="1 2">
    <name type="scientific">Arachis hypogaea</name>
    <name type="common">Peanut</name>
    <dbReference type="NCBI Taxonomy" id="3818"/>
    <lineage>
        <taxon>Eukaryota</taxon>
        <taxon>Viridiplantae</taxon>
        <taxon>Streptophyta</taxon>
        <taxon>Embryophyta</taxon>
        <taxon>Tracheophyta</taxon>
        <taxon>Spermatophyta</taxon>
        <taxon>Magnoliopsida</taxon>
        <taxon>eudicotyledons</taxon>
        <taxon>Gunneridae</taxon>
        <taxon>Pentapetalae</taxon>
        <taxon>rosids</taxon>
        <taxon>fabids</taxon>
        <taxon>Fabales</taxon>
        <taxon>Fabaceae</taxon>
        <taxon>Papilionoideae</taxon>
        <taxon>50 kb inversion clade</taxon>
        <taxon>dalbergioids sensu lato</taxon>
        <taxon>Dalbergieae</taxon>
        <taxon>Pterocarpus clade</taxon>
        <taxon>Arachis</taxon>
    </lineage>
</organism>